<dbReference type="EC" id="1.14.11.18" evidence="2"/>
<reference evidence="5" key="2">
    <citation type="submission" date="2025-09" db="UniProtKB">
        <authorList>
            <consortium name="Ensembl"/>
        </authorList>
    </citation>
    <scope>IDENTIFICATION</scope>
</reference>
<evidence type="ECO:0000256" key="1">
    <source>
        <dbReference type="ARBA" id="ARBA00005830"/>
    </source>
</evidence>
<reference evidence="5" key="1">
    <citation type="submission" date="2025-08" db="UniProtKB">
        <authorList>
            <consortium name="Ensembl"/>
        </authorList>
    </citation>
    <scope>IDENTIFICATION</scope>
</reference>
<dbReference type="Gene3D" id="2.60.120.620">
    <property type="entry name" value="q2cbj1_9rhob like domain"/>
    <property type="match status" value="2"/>
</dbReference>
<dbReference type="SUPFAM" id="SSF51197">
    <property type="entry name" value="Clavaminate synthase-like"/>
    <property type="match status" value="1"/>
</dbReference>
<dbReference type="Ensembl" id="ENSACUT00000005169.1">
    <property type="protein sequence ID" value="ENSACUP00000004847.1"/>
    <property type="gene ID" value="ENSACUG00000003298.1"/>
</dbReference>
<accession>A0A663LZD5</accession>
<proteinExistence type="inferred from homology"/>
<comment type="similarity">
    <text evidence="1">Belongs to the PhyH family.</text>
</comment>
<evidence type="ECO:0000256" key="4">
    <source>
        <dbReference type="ARBA" id="ARBA00034924"/>
    </source>
</evidence>
<keyword evidence="6" id="KW-1185">Reference proteome</keyword>
<dbReference type="Proteomes" id="UP000472269">
    <property type="component" value="Unplaced"/>
</dbReference>
<dbReference type="InterPro" id="IPR047128">
    <property type="entry name" value="PhyH"/>
</dbReference>
<evidence type="ECO:0000313" key="5">
    <source>
        <dbReference type="Ensembl" id="ENSACUP00000004847.1"/>
    </source>
</evidence>
<evidence type="ECO:0000256" key="3">
    <source>
        <dbReference type="ARBA" id="ARBA00034921"/>
    </source>
</evidence>
<organism evidence="5 6">
    <name type="scientific">Athene cunicularia</name>
    <name type="common">Burrowing owl</name>
    <name type="synonym">Speotyto cunicularia</name>
    <dbReference type="NCBI Taxonomy" id="194338"/>
    <lineage>
        <taxon>Eukaryota</taxon>
        <taxon>Metazoa</taxon>
        <taxon>Chordata</taxon>
        <taxon>Craniata</taxon>
        <taxon>Vertebrata</taxon>
        <taxon>Euteleostomi</taxon>
        <taxon>Archelosauria</taxon>
        <taxon>Archosauria</taxon>
        <taxon>Dinosauria</taxon>
        <taxon>Saurischia</taxon>
        <taxon>Theropoda</taxon>
        <taxon>Coelurosauria</taxon>
        <taxon>Aves</taxon>
        <taxon>Neognathae</taxon>
        <taxon>Neoaves</taxon>
        <taxon>Telluraves</taxon>
        <taxon>Strigiformes</taxon>
        <taxon>Strigidae</taxon>
        <taxon>Athene</taxon>
    </lineage>
</organism>
<dbReference type="PANTHER" id="PTHR21308">
    <property type="entry name" value="PHYTANOYL-COA ALPHA-HYDROXYLASE"/>
    <property type="match status" value="1"/>
</dbReference>
<evidence type="ECO:0000256" key="2">
    <source>
        <dbReference type="ARBA" id="ARBA00034809"/>
    </source>
</evidence>
<dbReference type="AlphaFoldDB" id="A0A663LZD5"/>
<sequence length="232" mass="26485">ACLSPAAPHPPHGTILTGLTVGAPVAVYSLDNNVLTAEQRQFYEDDGYLLIKNLVSDENIERFRYGEFVRICNKEVNPLGVLIMRHEIHRPDFIHSQKIPINKLPDLGKQSSREWEMQKLLLSLGCCLSPCIRTCTISPSSLQWGTHKQPLKPHAYSKWESLLIKFFHGLLDYDEKSPRVHVIMKKRDTVFFHPLFIHGSRANRFLKSISCCFASSECCYIDVKNVIQGHLK</sequence>
<dbReference type="GO" id="GO:0001561">
    <property type="term" value="P:fatty acid alpha-oxidation"/>
    <property type="evidence" value="ECO:0007669"/>
    <property type="project" value="InterPro"/>
</dbReference>
<name>A0A663LZD5_ATHCN</name>
<protein>
    <recommendedName>
        <fullName evidence="2">phytanoyl-CoA dioxygenase</fullName>
        <ecNumber evidence="2">1.14.11.18</ecNumber>
    </recommendedName>
    <alternativeName>
        <fullName evidence="3">Phytanic acid oxidase</fullName>
    </alternativeName>
    <alternativeName>
        <fullName evidence="4">Phytanoyl-CoA alpha-hydroxylase</fullName>
    </alternativeName>
</protein>
<dbReference type="OMA" id="FASSECC"/>
<dbReference type="Pfam" id="PF05721">
    <property type="entry name" value="PhyH"/>
    <property type="match status" value="1"/>
</dbReference>
<dbReference type="InterPro" id="IPR008775">
    <property type="entry name" value="Phytyl_CoA_dOase-like"/>
</dbReference>
<dbReference type="GO" id="GO:0048244">
    <property type="term" value="F:phytanoyl-CoA dioxygenase activity"/>
    <property type="evidence" value="ECO:0007669"/>
    <property type="project" value="UniProtKB-EC"/>
</dbReference>
<dbReference type="PANTHER" id="PTHR21308:SF1">
    <property type="entry name" value="PHYTANOYL-COA DIOXYGENASE, PEROXISOMAL"/>
    <property type="match status" value="1"/>
</dbReference>
<evidence type="ECO:0000313" key="6">
    <source>
        <dbReference type="Proteomes" id="UP000472269"/>
    </source>
</evidence>